<keyword evidence="2" id="KW-1185">Reference proteome</keyword>
<evidence type="ECO:0000313" key="2">
    <source>
        <dbReference type="Proteomes" id="UP000595140"/>
    </source>
</evidence>
<sequence length="169" mass="18976">MKVTISELSTKVVAVYVCLDGHLIPTLAKVYKQSRAQGLEFEIVLVHAPFVANSLDPEVCMANFESSLLAWNASWCWFPCSSRPDKHFNSSVNCRVRRCIKGNWSEHIIIAGPQATFVERYGTEMVSLCGIDAYPFSIEGIIGTELEKLEKLTLESLLEYGGARKYFFT</sequence>
<proteinExistence type="predicted"/>
<accession>A0A484MDR8</accession>
<gene>
    <name evidence="1" type="ORF">CCAM_LOCUS28631</name>
</gene>
<dbReference type="EMBL" id="OOIL02003256">
    <property type="protein sequence ID" value="VFQ86855.1"/>
    <property type="molecule type" value="Genomic_DNA"/>
</dbReference>
<dbReference type="AlphaFoldDB" id="A0A484MDR8"/>
<reference evidence="1 2" key="1">
    <citation type="submission" date="2018-04" db="EMBL/GenBank/DDBJ databases">
        <authorList>
            <person name="Vogel A."/>
        </authorList>
    </citation>
    <scope>NUCLEOTIDE SEQUENCE [LARGE SCALE GENOMIC DNA]</scope>
</reference>
<protein>
    <submittedName>
        <fullName evidence="1">Uncharacterized protein</fullName>
    </submittedName>
</protein>
<organism evidence="1 2">
    <name type="scientific">Cuscuta campestris</name>
    <dbReference type="NCBI Taxonomy" id="132261"/>
    <lineage>
        <taxon>Eukaryota</taxon>
        <taxon>Viridiplantae</taxon>
        <taxon>Streptophyta</taxon>
        <taxon>Embryophyta</taxon>
        <taxon>Tracheophyta</taxon>
        <taxon>Spermatophyta</taxon>
        <taxon>Magnoliopsida</taxon>
        <taxon>eudicotyledons</taxon>
        <taxon>Gunneridae</taxon>
        <taxon>Pentapetalae</taxon>
        <taxon>asterids</taxon>
        <taxon>lamiids</taxon>
        <taxon>Solanales</taxon>
        <taxon>Convolvulaceae</taxon>
        <taxon>Cuscuteae</taxon>
        <taxon>Cuscuta</taxon>
        <taxon>Cuscuta subgen. Grammica</taxon>
        <taxon>Cuscuta sect. Cleistogrammica</taxon>
    </lineage>
</organism>
<evidence type="ECO:0000313" key="1">
    <source>
        <dbReference type="EMBL" id="VFQ86855.1"/>
    </source>
</evidence>
<name>A0A484MDR8_9ASTE</name>
<dbReference type="Proteomes" id="UP000595140">
    <property type="component" value="Unassembled WGS sequence"/>
</dbReference>